<dbReference type="InterPro" id="IPR002711">
    <property type="entry name" value="HNH"/>
</dbReference>
<dbReference type="GO" id="GO:0003676">
    <property type="term" value="F:nucleic acid binding"/>
    <property type="evidence" value="ECO:0007669"/>
    <property type="project" value="InterPro"/>
</dbReference>
<comment type="caution">
    <text evidence="2">The sequence shown here is derived from an EMBL/GenBank/DDBJ whole genome shotgun (WGS) entry which is preliminary data.</text>
</comment>
<dbReference type="InterPro" id="IPR003615">
    <property type="entry name" value="HNH_nuc"/>
</dbReference>
<evidence type="ECO:0000313" key="2">
    <source>
        <dbReference type="EMBL" id="RFC66465.1"/>
    </source>
</evidence>
<name>A0A371XB43_9HYPH</name>
<dbReference type="RefSeq" id="WP_116681718.1">
    <property type="nucleotide sequence ID" value="NZ_QURL01000001.1"/>
</dbReference>
<dbReference type="GO" id="GO:0008270">
    <property type="term" value="F:zinc ion binding"/>
    <property type="evidence" value="ECO:0007669"/>
    <property type="project" value="InterPro"/>
</dbReference>
<gene>
    <name evidence="2" type="ORF">DYI37_03215</name>
</gene>
<organism evidence="2 3">
    <name type="scientific">Fulvimarina endophytica</name>
    <dbReference type="NCBI Taxonomy" id="2293836"/>
    <lineage>
        <taxon>Bacteria</taxon>
        <taxon>Pseudomonadati</taxon>
        <taxon>Pseudomonadota</taxon>
        <taxon>Alphaproteobacteria</taxon>
        <taxon>Hyphomicrobiales</taxon>
        <taxon>Aurantimonadaceae</taxon>
        <taxon>Fulvimarina</taxon>
    </lineage>
</organism>
<keyword evidence="3" id="KW-1185">Reference proteome</keyword>
<proteinExistence type="predicted"/>
<accession>A0A371XB43</accession>
<evidence type="ECO:0000313" key="3">
    <source>
        <dbReference type="Proteomes" id="UP000264310"/>
    </source>
</evidence>
<protein>
    <recommendedName>
        <fullName evidence="1">HNH nuclease domain-containing protein</fullName>
    </recommendedName>
</protein>
<dbReference type="Gene3D" id="1.10.30.50">
    <property type="match status" value="1"/>
</dbReference>
<dbReference type="SMART" id="SM00507">
    <property type="entry name" value="HNHc"/>
    <property type="match status" value="1"/>
</dbReference>
<dbReference type="Pfam" id="PF01844">
    <property type="entry name" value="HNH"/>
    <property type="match status" value="1"/>
</dbReference>
<sequence>MTSFDHPFNRQRRWAIKQAKMLEQEGQCFYCGQALAIYHAQDGERKADCATIDHLIPKSERPELRRVMSNVVLACAACNAAKGVKSAGQYMAEVRAR</sequence>
<feature type="domain" description="HNH nuclease" evidence="1">
    <location>
        <begin position="16"/>
        <end position="80"/>
    </location>
</feature>
<dbReference type="Proteomes" id="UP000264310">
    <property type="component" value="Unassembled WGS sequence"/>
</dbReference>
<dbReference type="AlphaFoldDB" id="A0A371XB43"/>
<evidence type="ECO:0000259" key="1">
    <source>
        <dbReference type="SMART" id="SM00507"/>
    </source>
</evidence>
<reference evidence="2 3" key="1">
    <citation type="submission" date="2018-08" db="EMBL/GenBank/DDBJ databases">
        <title>Fulvimarina sp. 85, whole genome shotgun sequence.</title>
        <authorList>
            <person name="Tuo L."/>
        </authorList>
    </citation>
    <scope>NUCLEOTIDE SEQUENCE [LARGE SCALE GENOMIC DNA]</scope>
    <source>
        <strain evidence="2 3">85</strain>
    </source>
</reference>
<dbReference type="EMBL" id="QURL01000001">
    <property type="protein sequence ID" value="RFC66465.1"/>
    <property type="molecule type" value="Genomic_DNA"/>
</dbReference>
<dbReference type="GO" id="GO:0004519">
    <property type="term" value="F:endonuclease activity"/>
    <property type="evidence" value="ECO:0007669"/>
    <property type="project" value="InterPro"/>
</dbReference>